<name>A0AAV2IY60_KNICA</name>
<dbReference type="EMBL" id="OZ035823">
    <property type="protein sequence ID" value="CAL1568575.1"/>
    <property type="molecule type" value="Genomic_DNA"/>
</dbReference>
<dbReference type="Pfam" id="PF04832">
    <property type="entry name" value="SOUL"/>
    <property type="match status" value="1"/>
</dbReference>
<feature type="signal peptide" evidence="2">
    <location>
        <begin position="1"/>
        <end position="19"/>
    </location>
</feature>
<feature type="chain" id="PRO_5043785671" description="Heme-binding protein 2" evidence="2">
    <location>
        <begin position="20"/>
        <end position="218"/>
    </location>
</feature>
<protein>
    <recommendedName>
        <fullName evidence="5">Heme-binding protein 2</fullName>
    </recommendedName>
</protein>
<gene>
    <name evidence="3" type="ORF">KC01_LOCUS1163</name>
</gene>
<dbReference type="PANTHER" id="PTHR11220">
    <property type="entry name" value="HEME-BINDING PROTEIN-RELATED"/>
    <property type="match status" value="1"/>
</dbReference>
<dbReference type="InterPro" id="IPR011256">
    <property type="entry name" value="Reg_factor_effector_dom_sf"/>
</dbReference>
<evidence type="ECO:0000313" key="4">
    <source>
        <dbReference type="Proteomes" id="UP001497482"/>
    </source>
</evidence>
<organism evidence="3 4">
    <name type="scientific">Knipowitschia caucasica</name>
    <name type="common">Caucasian dwarf goby</name>
    <name type="synonym">Pomatoschistus caucasicus</name>
    <dbReference type="NCBI Taxonomy" id="637954"/>
    <lineage>
        <taxon>Eukaryota</taxon>
        <taxon>Metazoa</taxon>
        <taxon>Chordata</taxon>
        <taxon>Craniata</taxon>
        <taxon>Vertebrata</taxon>
        <taxon>Euteleostomi</taxon>
        <taxon>Actinopterygii</taxon>
        <taxon>Neopterygii</taxon>
        <taxon>Teleostei</taxon>
        <taxon>Neoteleostei</taxon>
        <taxon>Acanthomorphata</taxon>
        <taxon>Gobiaria</taxon>
        <taxon>Gobiiformes</taxon>
        <taxon>Gobioidei</taxon>
        <taxon>Gobiidae</taxon>
        <taxon>Gobiinae</taxon>
        <taxon>Knipowitschia</taxon>
    </lineage>
</organism>
<dbReference type="SUPFAM" id="SSF55136">
    <property type="entry name" value="Probable bacterial effector-binding domain"/>
    <property type="match status" value="1"/>
</dbReference>
<dbReference type="AlphaFoldDB" id="A0AAV2IY60"/>
<keyword evidence="4" id="KW-1185">Reference proteome</keyword>
<evidence type="ECO:0000256" key="1">
    <source>
        <dbReference type="ARBA" id="ARBA00009817"/>
    </source>
</evidence>
<reference evidence="3 4" key="1">
    <citation type="submission" date="2024-04" db="EMBL/GenBank/DDBJ databases">
        <authorList>
            <person name="Waldvogel A.-M."/>
            <person name="Schoenle A."/>
        </authorList>
    </citation>
    <scope>NUCLEOTIDE SEQUENCE [LARGE SCALE GENOMIC DNA]</scope>
</reference>
<comment type="similarity">
    <text evidence="1">Belongs to the HEBP family.</text>
</comment>
<evidence type="ECO:0000256" key="2">
    <source>
        <dbReference type="SAM" id="SignalP"/>
    </source>
</evidence>
<dbReference type="PANTHER" id="PTHR11220:SF1">
    <property type="entry name" value="HEME-BINDING PROTEIN 2"/>
    <property type="match status" value="1"/>
</dbReference>
<dbReference type="InterPro" id="IPR006917">
    <property type="entry name" value="SOUL_heme-bd"/>
</dbReference>
<evidence type="ECO:0008006" key="5">
    <source>
        <dbReference type="Google" id="ProtNLM"/>
    </source>
</evidence>
<dbReference type="GO" id="GO:0020037">
    <property type="term" value="F:heme binding"/>
    <property type="evidence" value="ECO:0007669"/>
    <property type="project" value="TreeGrafter"/>
</dbReference>
<proteinExistence type="inferred from homology"/>
<evidence type="ECO:0000313" key="3">
    <source>
        <dbReference type="EMBL" id="CAL1568575.1"/>
    </source>
</evidence>
<sequence>MMICLAGLVSFLLVLTAEAQVGLTDENSLCKDTEQCLQHTTICNNTIYEVRRYESVKWVCTSFSAPNWMLGVGPAFWRVYNYLKDNNMGMSTSPGTVQKPADAPPNSWFSKFVNNPKLANLIPKMPEYTLCFLLPIEHQNNPPEPTDAKVEIVETEQRYVYVRAYNGSLTDESDQAKLLFNSINKKSYENARINALYNRPSMTQYIEVWVEANSTAQC</sequence>
<accession>A0AAV2IY60</accession>
<keyword evidence="2" id="KW-0732">Signal</keyword>
<dbReference type="Gene3D" id="3.20.80.10">
    <property type="entry name" value="Regulatory factor, effector binding domain"/>
    <property type="match status" value="1"/>
</dbReference>
<dbReference type="Proteomes" id="UP001497482">
    <property type="component" value="Chromosome 1"/>
</dbReference>